<dbReference type="AlphaFoldDB" id="A0A193GIS5"/>
<protein>
    <submittedName>
        <fullName evidence="1">Uncharacterized protein</fullName>
    </submittedName>
</protein>
<dbReference type="Proteomes" id="UP000091926">
    <property type="component" value="Chromosome"/>
</dbReference>
<evidence type="ECO:0000313" key="2">
    <source>
        <dbReference type="Proteomes" id="UP000091926"/>
    </source>
</evidence>
<dbReference type="EMBL" id="CP016172">
    <property type="protein sequence ID" value="ANN79982.1"/>
    <property type="molecule type" value="Genomic_DNA"/>
</dbReference>
<dbReference type="KEGG" id="bfz:BAU07_25280"/>
<evidence type="ECO:0000313" key="1">
    <source>
        <dbReference type="EMBL" id="ANN79982.1"/>
    </source>
</evidence>
<name>A0A193GIS5_9BORD</name>
<accession>A0A193GIS5</accession>
<proteinExistence type="predicted"/>
<gene>
    <name evidence="1" type="ORF">BAU07_25280</name>
</gene>
<sequence length="90" mass="9984">MTGPAVMPKCEFRHGEIRPVGVIGRVHQEQGGIDEISALREHFVSRFLQPLGPALHGAMFRHSSAQIQLTFLTSDMNGIHVPPREYPVVV</sequence>
<reference evidence="1 2" key="1">
    <citation type="submission" date="2016-06" db="EMBL/GenBank/DDBJ databases">
        <title>Complete genome sequences of Bordetella bronchialis and Bordetella flabilis.</title>
        <authorList>
            <person name="LiPuma J.J."/>
            <person name="Spilker T."/>
        </authorList>
    </citation>
    <scope>NUCLEOTIDE SEQUENCE [LARGE SCALE GENOMIC DNA]</scope>
    <source>
        <strain evidence="1 2">AU10664</strain>
    </source>
</reference>
<organism evidence="1 2">
    <name type="scientific">Bordetella flabilis</name>
    <dbReference type="NCBI Taxonomy" id="463014"/>
    <lineage>
        <taxon>Bacteria</taxon>
        <taxon>Pseudomonadati</taxon>
        <taxon>Pseudomonadota</taxon>
        <taxon>Betaproteobacteria</taxon>
        <taxon>Burkholderiales</taxon>
        <taxon>Alcaligenaceae</taxon>
        <taxon>Bordetella</taxon>
    </lineage>
</organism>
<keyword evidence="2" id="KW-1185">Reference proteome</keyword>